<dbReference type="GeneID" id="73351596"/>
<accession>A0A9Q8SF15</accession>
<evidence type="ECO:0000313" key="1">
    <source>
        <dbReference type="EMBL" id="UQC76167.1"/>
    </source>
</evidence>
<organism evidence="1 2">
    <name type="scientific">Colletotrichum lupini</name>
    <dbReference type="NCBI Taxonomy" id="145971"/>
    <lineage>
        <taxon>Eukaryota</taxon>
        <taxon>Fungi</taxon>
        <taxon>Dikarya</taxon>
        <taxon>Ascomycota</taxon>
        <taxon>Pezizomycotina</taxon>
        <taxon>Sordariomycetes</taxon>
        <taxon>Hypocreomycetidae</taxon>
        <taxon>Glomerellales</taxon>
        <taxon>Glomerellaceae</taxon>
        <taxon>Colletotrichum</taxon>
        <taxon>Colletotrichum acutatum species complex</taxon>
    </lineage>
</organism>
<dbReference type="EMBL" id="CP019472">
    <property type="protein sequence ID" value="UQC76167.1"/>
    <property type="molecule type" value="Genomic_DNA"/>
</dbReference>
<evidence type="ECO:0000313" key="2">
    <source>
        <dbReference type="Proteomes" id="UP000830671"/>
    </source>
</evidence>
<dbReference type="AlphaFoldDB" id="A0A9Q8SF15"/>
<proteinExistence type="predicted"/>
<keyword evidence="2" id="KW-1185">Reference proteome</keyword>
<gene>
    <name evidence="1" type="ORF">CLUP02_17678</name>
</gene>
<sequence>MRYMAFELLIEISNHESLVVKIAVQLTSSNPAMHEQLELDWACLNARQITREARFLQCSRTCHITIRLRLAK</sequence>
<reference evidence="1" key="1">
    <citation type="journal article" date="2021" name="Mol. Plant Microbe Interact.">
        <title>Complete Genome Sequence of the Plant-Pathogenic Fungus Colletotrichum lupini.</title>
        <authorList>
            <person name="Baroncelli R."/>
            <person name="Pensec F."/>
            <person name="Da Lio D."/>
            <person name="Boufleur T."/>
            <person name="Vicente I."/>
            <person name="Sarrocco S."/>
            <person name="Picot A."/>
            <person name="Baraldi E."/>
            <person name="Sukno S."/>
            <person name="Thon M."/>
            <person name="Le Floch G."/>
        </authorList>
    </citation>
    <scope>NUCLEOTIDE SEQUENCE</scope>
    <source>
        <strain evidence="1">IMI 504893</strain>
    </source>
</reference>
<protein>
    <submittedName>
        <fullName evidence="1">Uncharacterized protein</fullName>
    </submittedName>
</protein>
<dbReference type="RefSeq" id="XP_049137810.1">
    <property type="nucleotide sequence ID" value="XM_049296586.1"/>
</dbReference>
<name>A0A9Q8SF15_9PEZI</name>
<dbReference type="KEGG" id="clup:CLUP02_17678"/>
<dbReference type="Proteomes" id="UP000830671">
    <property type="component" value="Chromosome 10"/>
</dbReference>